<name>A0A8S5QJK9_9CAUD</name>
<accession>A0A8S5QJK9</accession>
<evidence type="ECO:0000313" key="1">
    <source>
        <dbReference type="EMBL" id="DAE19439.1"/>
    </source>
</evidence>
<protein>
    <submittedName>
        <fullName evidence="1">Putative TRANSCRIPTIONAL REGULATOR-Independent Response Regulator, H</fullName>
    </submittedName>
</protein>
<organism evidence="1">
    <name type="scientific">Podoviridae sp. ctyDR6</name>
    <dbReference type="NCBI Taxonomy" id="2825288"/>
    <lineage>
        <taxon>Viruses</taxon>
        <taxon>Duplodnaviria</taxon>
        <taxon>Heunggongvirae</taxon>
        <taxon>Uroviricota</taxon>
        <taxon>Caudoviricetes</taxon>
    </lineage>
</organism>
<reference evidence="1" key="1">
    <citation type="journal article" date="2021" name="Proc. Natl. Acad. Sci. U.S.A.">
        <title>A Catalog of Tens of Thousands of Viruses from Human Metagenomes Reveals Hidden Associations with Chronic Diseases.</title>
        <authorList>
            <person name="Tisza M.J."/>
            <person name="Buck C.B."/>
        </authorList>
    </citation>
    <scope>NUCLEOTIDE SEQUENCE</scope>
    <source>
        <strain evidence="1">CtyDR6</strain>
    </source>
</reference>
<proteinExistence type="predicted"/>
<sequence length="103" mass="11586">MTDDALRLLSALGEGEDNAMTRGALCALLGLPDRTVRKLIEEARREETEDGPFIVNACEGKGYFLARNADEIERHYRGEYSRAMAILVRTKGERKFLKKAGRL</sequence>
<dbReference type="EMBL" id="BK015675">
    <property type="protein sequence ID" value="DAE19439.1"/>
    <property type="molecule type" value="Genomic_DNA"/>
</dbReference>